<dbReference type="Gene3D" id="1.50.10.20">
    <property type="match status" value="1"/>
</dbReference>
<dbReference type="EMBL" id="JAWJZI010000004">
    <property type="protein sequence ID" value="MDV5169811.1"/>
    <property type="molecule type" value="Genomic_DNA"/>
</dbReference>
<evidence type="ECO:0000313" key="2">
    <source>
        <dbReference type="Proteomes" id="UP001186452"/>
    </source>
</evidence>
<dbReference type="RefSeq" id="WP_317522569.1">
    <property type="nucleotide sequence ID" value="NZ_JAWJZI010000004.1"/>
</dbReference>
<keyword evidence="2" id="KW-1185">Reference proteome</keyword>
<name>A0ABU3ZI57_9GAMM</name>
<dbReference type="InterPro" id="IPR008930">
    <property type="entry name" value="Terpenoid_cyclase/PrenylTrfase"/>
</dbReference>
<evidence type="ECO:0008006" key="3">
    <source>
        <dbReference type="Google" id="ProtNLM"/>
    </source>
</evidence>
<accession>A0ABU3ZI57</accession>
<evidence type="ECO:0000313" key="1">
    <source>
        <dbReference type="EMBL" id="MDV5169811.1"/>
    </source>
</evidence>
<reference evidence="1 2" key="1">
    <citation type="submission" date="2023-10" db="EMBL/GenBank/DDBJ databases">
        <title>Marine bacteria isolated from horseshoe crab.</title>
        <authorList>
            <person name="Cheng T.H."/>
        </authorList>
    </citation>
    <scope>NUCLEOTIDE SEQUENCE [LARGE SCALE GENOMIC DNA]</scope>
    <source>
        <strain evidence="1 2">HSC6</strain>
    </source>
</reference>
<comment type="caution">
    <text evidence="1">The sequence shown here is derived from an EMBL/GenBank/DDBJ whole genome shotgun (WGS) entry which is preliminary data.</text>
</comment>
<sequence length="376" mass="43650">MKNRETTMSFTDQLLKDRILTAKEKSIHWLRSMQAEGMPEGVARVSELHDAERYPQMLLSGTYDSIMARTLLNDPIENTAPVADWILSCQHPDGYFTLPGLQWDQCHKREQLADTQEYMRFHATNYSMGALDALGHLDKFEMPFLAPFLDEANMWAWLGQRDMRDPWLEGNNIVNIGSFLLVEMARDPQGPARDRLNDIIEWHNRQSEPYSGFWGPGQQFSQEALLFALCGATHNLHIFYDMDAHIPHFNQSISRCLEQPIAVRSGCIDVDIVDILVHGVQRHPERREEAEHWLRELLVKLLDFQNDDGGFPDTLLGERGFDGWVKGYKEPQGHSNTFATWFRWITIAMIAEILWPQWQPWQFRKTIGIGYFKAMK</sequence>
<dbReference type="SUPFAM" id="SSF48239">
    <property type="entry name" value="Terpenoid cyclases/Protein prenyltransferases"/>
    <property type="match status" value="1"/>
</dbReference>
<dbReference type="Proteomes" id="UP001186452">
    <property type="component" value="Unassembled WGS sequence"/>
</dbReference>
<protein>
    <recommendedName>
        <fullName evidence="3">Heparinase</fullName>
    </recommendedName>
</protein>
<organism evidence="1 2">
    <name type="scientific">Photobacterium rosenbergii</name>
    <dbReference type="NCBI Taxonomy" id="294936"/>
    <lineage>
        <taxon>Bacteria</taxon>
        <taxon>Pseudomonadati</taxon>
        <taxon>Pseudomonadota</taxon>
        <taxon>Gammaproteobacteria</taxon>
        <taxon>Vibrionales</taxon>
        <taxon>Vibrionaceae</taxon>
        <taxon>Photobacterium</taxon>
    </lineage>
</organism>
<gene>
    <name evidence="1" type="ORF">R2X38_12485</name>
</gene>
<proteinExistence type="predicted"/>